<accession>A0A0F9K267</accession>
<sequence>MRIVVETERETWRVGGCPVICVKVSVAGKEDISLSHTLAEAEMESHFDILWEYLGKKIKAHSKEKGVSNGKV</sequence>
<organism evidence="1">
    <name type="scientific">marine sediment metagenome</name>
    <dbReference type="NCBI Taxonomy" id="412755"/>
    <lineage>
        <taxon>unclassified sequences</taxon>
        <taxon>metagenomes</taxon>
        <taxon>ecological metagenomes</taxon>
    </lineage>
</organism>
<comment type="caution">
    <text evidence="1">The sequence shown here is derived from an EMBL/GenBank/DDBJ whole genome shotgun (WGS) entry which is preliminary data.</text>
</comment>
<dbReference type="EMBL" id="LAZR01014727">
    <property type="protein sequence ID" value="KKM16198.1"/>
    <property type="molecule type" value="Genomic_DNA"/>
</dbReference>
<gene>
    <name evidence="1" type="ORF">LCGC14_1688240</name>
</gene>
<evidence type="ECO:0000313" key="1">
    <source>
        <dbReference type="EMBL" id="KKM16198.1"/>
    </source>
</evidence>
<dbReference type="AlphaFoldDB" id="A0A0F9K267"/>
<protein>
    <submittedName>
        <fullName evidence="1">Uncharacterized protein</fullName>
    </submittedName>
</protein>
<reference evidence="1" key="1">
    <citation type="journal article" date="2015" name="Nature">
        <title>Complex archaea that bridge the gap between prokaryotes and eukaryotes.</title>
        <authorList>
            <person name="Spang A."/>
            <person name="Saw J.H."/>
            <person name="Jorgensen S.L."/>
            <person name="Zaremba-Niedzwiedzka K."/>
            <person name="Martijn J."/>
            <person name="Lind A.E."/>
            <person name="van Eijk R."/>
            <person name="Schleper C."/>
            <person name="Guy L."/>
            <person name="Ettema T.J."/>
        </authorList>
    </citation>
    <scope>NUCLEOTIDE SEQUENCE</scope>
</reference>
<proteinExistence type="predicted"/>
<name>A0A0F9K267_9ZZZZ</name>